<evidence type="ECO:0000313" key="3">
    <source>
        <dbReference type="Proteomes" id="UP000614334"/>
    </source>
</evidence>
<organism evidence="2 3">
    <name type="scientific">Rhizoctonia solani</name>
    <dbReference type="NCBI Taxonomy" id="456999"/>
    <lineage>
        <taxon>Eukaryota</taxon>
        <taxon>Fungi</taxon>
        <taxon>Dikarya</taxon>
        <taxon>Basidiomycota</taxon>
        <taxon>Agaricomycotina</taxon>
        <taxon>Agaricomycetes</taxon>
        <taxon>Cantharellales</taxon>
        <taxon>Ceratobasidiaceae</taxon>
        <taxon>Rhizoctonia</taxon>
    </lineage>
</organism>
<reference evidence="2" key="1">
    <citation type="submission" date="2020-09" db="EMBL/GenBank/DDBJ databases">
        <title>Comparative genome analyses of four rice-infecting Rhizoctonia solani isolates reveal extensive enrichment of homogalacturonan modification genes.</title>
        <authorList>
            <person name="Lee D.-Y."/>
            <person name="Jeon J."/>
            <person name="Kim K.-T."/>
            <person name="Cheong K."/>
            <person name="Song H."/>
            <person name="Choi G."/>
            <person name="Ko J."/>
            <person name="Opiyo S.O."/>
            <person name="Zuo S."/>
            <person name="Madhav S."/>
            <person name="Lee Y.-H."/>
            <person name="Wang G.-L."/>
        </authorList>
    </citation>
    <scope>NUCLEOTIDE SEQUENCE</scope>
    <source>
        <strain evidence="2">AG1-IA B2</strain>
    </source>
</reference>
<sequence>MMAQVQEENIDAMDLLEIFPVGMNRQNPDKEGVYLQEEYLFQDVSKPFGRVLSFFEFRLNREPVVVDANGILPDGSSDMEVVGMIGTLYGKEGLFGQCGWFGNYDLDWFWVRITGICALEVTTNIRFRCGDMWEETLYDLGPGALSAMFKQWPAQGAQPPWWPDRWKDNWPFEQEVGSKRWASTDVQEHELLSRQAEMPGDSWLLIGARSEQENQGQMLTNLDHRSGWLLEPSGDTTLPSGGITKSDPDPPHNTSRAKTRLGRRLRKL</sequence>
<dbReference type="Proteomes" id="UP000614334">
    <property type="component" value="Unassembled WGS sequence"/>
</dbReference>
<name>A0A8H7M0F9_9AGAM</name>
<gene>
    <name evidence="2" type="ORF">RHS01_10105</name>
</gene>
<proteinExistence type="predicted"/>
<feature type="region of interest" description="Disordered" evidence="1">
    <location>
        <begin position="228"/>
        <end position="268"/>
    </location>
</feature>
<feature type="compositionally biased region" description="Basic residues" evidence="1">
    <location>
        <begin position="255"/>
        <end position="268"/>
    </location>
</feature>
<evidence type="ECO:0000313" key="2">
    <source>
        <dbReference type="EMBL" id="KAF8749424.1"/>
    </source>
</evidence>
<evidence type="ECO:0000256" key="1">
    <source>
        <dbReference type="SAM" id="MobiDB-lite"/>
    </source>
</evidence>
<accession>A0A8H7M0F9</accession>
<protein>
    <submittedName>
        <fullName evidence="2">Uncharacterized protein</fullName>
    </submittedName>
</protein>
<dbReference type="AlphaFoldDB" id="A0A8H7M0F9"/>
<dbReference type="EMBL" id="JACYCF010000028">
    <property type="protein sequence ID" value="KAF8749424.1"/>
    <property type="molecule type" value="Genomic_DNA"/>
</dbReference>
<comment type="caution">
    <text evidence="2">The sequence shown here is derived from an EMBL/GenBank/DDBJ whole genome shotgun (WGS) entry which is preliminary data.</text>
</comment>